<organism evidence="2 3">
    <name type="scientific">Acropora cervicornis</name>
    <name type="common">Staghorn coral</name>
    <dbReference type="NCBI Taxonomy" id="6130"/>
    <lineage>
        <taxon>Eukaryota</taxon>
        <taxon>Metazoa</taxon>
        <taxon>Cnidaria</taxon>
        <taxon>Anthozoa</taxon>
        <taxon>Hexacorallia</taxon>
        <taxon>Scleractinia</taxon>
        <taxon>Astrocoeniina</taxon>
        <taxon>Acroporidae</taxon>
        <taxon>Acropora</taxon>
    </lineage>
</organism>
<accession>A0AAD9PT17</accession>
<protein>
    <submittedName>
        <fullName evidence="2">Uncharacterized protein</fullName>
    </submittedName>
</protein>
<comment type="caution">
    <text evidence="2">The sequence shown here is derived from an EMBL/GenBank/DDBJ whole genome shotgun (WGS) entry which is preliminary data.</text>
</comment>
<feature type="compositionally biased region" description="Basic residues" evidence="1">
    <location>
        <begin position="1"/>
        <end position="12"/>
    </location>
</feature>
<evidence type="ECO:0000256" key="1">
    <source>
        <dbReference type="SAM" id="MobiDB-lite"/>
    </source>
</evidence>
<dbReference type="EMBL" id="JARQWQ010000148">
    <property type="protein sequence ID" value="KAK2548368.1"/>
    <property type="molecule type" value="Genomic_DNA"/>
</dbReference>
<gene>
    <name evidence="2" type="ORF">P5673_031435</name>
</gene>
<evidence type="ECO:0000313" key="3">
    <source>
        <dbReference type="Proteomes" id="UP001249851"/>
    </source>
</evidence>
<dbReference type="Proteomes" id="UP001249851">
    <property type="component" value="Unassembled WGS sequence"/>
</dbReference>
<proteinExistence type="predicted"/>
<name>A0AAD9PT17_ACRCE</name>
<feature type="region of interest" description="Disordered" evidence="1">
    <location>
        <begin position="1"/>
        <end position="20"/>
    </location>
</feature>
<keyword evidence="3" id="KW-1185">Reference proteome</keyword>
<sequence>MDTKKGKIKGKRQATNEDKNISEAELEELSALLLKEVKAKKPNKEAIREILSSHIDQLDKTVLSEISSSYPFFAIHECTLVNELELRCKKIGADSTSLSDFLKNWEEISPKILIIKNFFLMQISPQY</sequence>
<reference evidence="2" key="2">
    <citation type="journal article" date="2023" name="Science">
        <title>Genomic signatures of disease resistance in endangered staghorn corals.</title>
        <authorList>
            <person name="Vollmer S.V."/>
            <person name="Selwyn J.D."/>
            <person name="Despard B.A."/>
            <person name="Roesel C.L."/>
        </authorList>
    </citation>
    <scope>NUCLEOTIDE SEQUENCE</scope>
    <source>
        <strain evidence="2">K2</strain>
    </source>
</reference>
<evidence type="ECO:0000313" key="2">
    <source>
        <dbReference type="EMBL" id="KAK2548368.1"/>
    </source>
</evidence>
<reference evidence="2" key="1">
    <citation type="journal article" date="2023" name="G3 (Bethesda)">
        <title>Whole genome assembly and annotation of the endangered Caribbean coral Acropora cervicornis.</title>
        <authorList>
            <person name="Selwyn J.D."/>
            <person name="Vollmer S.V."/>
        </authorList>
    </citation>
    <scope>NUCLEOTIDE SEQUENCE</scope>
    <source>
        <strain evidence="2">K2</strain>
    </source>
</reference>
<dbReference type="AlphaFoldDB" id="A0AAD9PT17"/>